<comment type="similarity">
    <text evidence="2">Belongs to the SLC34A transporter family.</text>
</comment>
<dbReference type="Pfam" id="PF02690">
    <property type="entry name" value="Na_Pi_cotrans"/>
    <property type="match status" value="2"/>
</dbReference>
<evidence type="ECO:0000256" key="1">
    <source>
        <dbReference type="ARBA" id="ARBA00004424"/>
    </source>
</evidence>
<feature type="transmembrane region" description="Helical" evidence="8">
    <location>
        <begin position="73"/>
        <end position="97"/>
    </location>
</feature>
<dbReference type="InterPro" id="IPR003841">
    <property type="entry name" value="Na/Pi_transpt"/>
</dbReference>
<dbReference type="GO" id="GO:0016324">
    <property type="term" value="C:apical plasma membrane"/>
    <property type="evidence" value="ECO:0007669"/>
    <property type="project" value="UniProtKB-SubCell"/>
</dbReference>
<dbReference type="NCBIfam" id="TIGR01013">
    <property type="entry name" value="2a58"/>
    <property type="match status" value="1"/>
</dbReference>
<evidence type="ECO:0000313" key="10">
    <source>
        <dbReference type="Proteomes" id="UP000440578"/>
    </source>
</evidence>
<evidence type="ECO:0000256" key="8">
    <source>
        <dbReference type="SAM" id="Phobius"/>
    </source>
</evidence>
<reference evidence="9 10" key="1">
    <citation type="submission" date="2019-07" db="EMBL/GenBank/DDBJ databases">
        <title>Draft genome assembly of a fouling barnacle, Amphibalanus amphitrite (Darwin, 1854): The first reference genome for Thecostraca.</title>
        <authorList>
            <person name="Kim W."/>
        </authorList>
    </citation>
    <scope>NUCLEOTIDE SEQUENCE [LARGE SCALE GENOMIC DNA]</scope>
    <source>
        <strain evidence="9">SNU_AA5</strain>
        <tissue evidence="9">Soma without cirri and trophi</tissue>
    </source>
</reference>
<evidence type="ECO:0000256" key="3">
    <source>
        <dbReference type="ARBA" id="ARBA00022475"/>
    </source>
</evidence>
<name>A0A6A4WCJ6_AMPAM</name>
<protein>
    <submittedName>
        <fullName evidence="9">Sodium-dependent phosphate transport protein 2B</fullName>
    </submittedName>
</protein>
<feature type="transmembrane region" description="Helical" evidence="8">
    <location>
        <begin position="374"/>
        <end position="393"/>
    </location>
</feature>
<dbReference type="AlphaFoldDB" id="A0A6A4WCJ6"/>
<feature type="transmembrane region" description="Helical" evidence="8">
    <location>
        <begin position="517"/>
        <end position="539"/>
    </location>
</feature>
<evidence type="ECO:0000256" key="7">
    <source>
        <dbReference type="SAM" id="MobiDB-lite"/>
    </source>
</evidence>
<keyword evidence="3" id="KW-1003">Cell membrane</keyword>
<dbReference type="OrthoDB" id="76259at2759"/>
<feature type="transmembrane region" description="Helical" evidence="8">
    <location>
        <begin position="423"/>
        <end position="442"/>
    </location>
</feature>
<feature type="transmembrane region" description="Helical" evidence="8">
    <location>
        <begin position="489"/>
        <end position="511"/>
    </location>
</feature>
<dbReference type="PANTHER" id="PTHR10010">
    <property type="entry name" value="SOLUTE CARRIER FAMILY 34 SODIUM PHOSPHATE , MEMBER 2-RELATED"/>
    <property type="match status" value="1"/>
</dbReference>
<proteinExistence type="inferred from homology"/>
<dbReference type="PANTHER" id="PTHR10010:SF46">
    <property type="entry name" value="SODIUM-DEPENDENT PHOSPHATE TRANSPORT PROTEIN 2B"/>
    <property type="match status" value="1"/>
</dbReference>
<organism evidence="9 10">
    <name type="scientific">Amphibalanus amphitrite</name>
    <name type="common">Striped barnacle</name>
    <name type="synonym">Balanus amphitrite</name>
    <dbReference type="NCBI Taxonomy" id="1232801"/>
    <lineage>
        <taxon>Eukaryota</taxon>
        <taxon>Metazoa</taxon>
        <taxon>Ecdysozoa</taxon>
        <taxon>Arthropoda</taxon>
        <taxon>Crustacea</taxon>
        <taxon>Multicrustacea</taxon>
        <taxon>Cirripedia</taxon>
        <taxon>Thoracica</taxon>
        <taxon>Thoracicalcarea</taxon>
        <taxon>Balanomorpha</taxon>
        <taxon>Balanoidea</taxon>
        <taxon>Balanidae</taxon>
        <taxon>Amphibalaninae</taxon>
        <taxon>Amphibalanus</taxon>
    </lineage>
</organism>
<comment type="caution">
    <text evidence="9">The sequence shown here is derived from an EMBL/GenBank/DDBJ whole genome shotgun (WGS) entry which is preliminary data.</text>
</comment>
<dbReference type="Proteomes" id="UP000440578">
    <property type="component" value="Unassembled WGS sequence"/>
</dbReference>
<feature type="transmembrane region" description="Helical" evidence="8">
    <location>
        <begin position="327"/>
        <end position="353"/>
    </location>
</feature>
<keyword evidence="6 8" id="KW-0472">Membrane</keyword>
<keyword evidence="4 8" id="KW-0812">Transmembrane</keyword>
<sequence length="630" mass="68377">MTTCLCQFEIPYLSQGSSEPILSGLLSFQDTSVQLAMGEDKPIVDDDPWALPELQPTGKPWADMTTSERVQRVVINIVKIITLLSLLYLFICSLDFLSQAFRLVGGRTASQVFSSSELLTNPVVGLMMGCLVTVLVQSSSTSTSIIVSMVASGLLQVRTCIPMIMGANIGTSITNTIVSLTQVADRNEFRRAFGGATVHDMFNWLAVLSLLPLELIIQAINPSGQGYLELMTDAILNSVNLDTAKGHKLKLLKVITSPFTSLVIKTDKKVLTGWALNDSRYFDASLVKHYCKYETTTVLGVNNVTETVKVPLERCHSLFSLTDLPDLYVGLILLVIALVLLCGCLVLMVKILHTLLKGSIAVVIRKTLNANIPYMPWLTGYLAILVGCGMTILVQSSSVFTSAMTPLVGVGVISLDRMYPLTLGSNIGTTTTAILAALAASGDTLRPSIQIALVHFFFNISGILLFYVLPFMRWPIPLARGLGNITADYRWFAVAYLLGMFLLLPLVVFGLSLAGAVVLYVVLALVAVLALAVGLLNLLQQRAPRLLPDTLRTWEFLPEPLRSLAPYDRLVSALTARCRCCRSAQADDSAPEKSADAALQFNGKPTGNGFDNPALEMDVRPVSYSSRSVD</sequence>
<gene>
    <name evidence="9" type="primary">Slc34a2_3</name>
    <name evidence="9" type="ORF">FJT64_023235</name>
</gene>
<dbReference type="GO" id="GO:0044341">
    <property type="term" value="P:sodium-dependent phosphate transport"/>
    <property type="evidence" value="ECO:0007669"/>
    <property type="project" value="InterPro"/>
</dbReference>
<dbReference type="GO" id="GO:0005436">
    <property type="term" value="F:sodium:phosphate symporter activity"/>
    <property type="evidence" value="ECO:0007669"/>
    <property type="project" value="InterPro"/>
</dbReference>
<comment type="subcellular location">
    <subcellularLocation>
        <location evidence="1">Apical cell membrane</location>
        <topology evidence="1">Multi-pass membrane protein</topology>
    </subcellularLocation>
</comment>
<evidence type="ECO:0000256" key="5">
    <source>
        <dbReference type="ARBA" id="ARBA00022989"/>
    </source>
</evidence>
<feature type="transmembrane region" description="Helical" evidence="8">
    <location>
        <begin position="399"/>
        <end position="416"/>
    </location>
</feature>
<dbReference type="EMBL" id="VIIS01000782">
    <property type="protein sequence ID" value="KAF0305066.1"/>
    <property type="molecule type" value="Genomic_DNA"/>
</dbReference>
<feature type="transmembrane region" description="Helical" evidence="8">
    <location>
        <begin position="448"/>
        <end position="469"/>
    </location>
</feature>
<accession>A0A6A4WCJ6</accession>
<evidence type="ECO:0000256" key="4">
    <source>
        <dbReference type="ARBA" id="ARBA00022692"/>
    </source>
</evidence>
<feature type="region of interest" description="Disordered" evidence="7">
    <location>
        <begin position="591"/>
        <end position="630"/>
    </location>
</feature>
<evidence type="ECO:0000256" key="6">
    <source>
        <dbReference type="ARBA" id="ARBA00023136"/>
    </source>
</evidence>
<evidence type="ECO:0000313" key="9">
    <source>
        <dbReference type="EMBL" id="KAF0305066.1"/>
    </source>
</evidence>
<keyword evidence="5 8" id="KW-1133">Transmembrane helix</keyword>
<keyword evidence="10" id="KW-1185">Reference proteome</keyword>
<evidence type="ECO:0000256" key="2">
    <source>
        <dbReference type="ARBA" id="ARBA00005808"/>
    </source>
</evidence>